<accession>A0A2H0V6M5</accession>
<evidence type="ECO:0000259" key="8">
    <source>
        <dbReference type="Pfam" id="PF02397"/>
    </source>
</evidence>
<evidence type="ECO:0000313" key="9">
    <source>
        <dbReference type="EMBL" id="PIR94701.1"/>
    </source>
</evidence>
<feature type="transmembrane region" description="Helical" evidence="7">
    <location>
        <begin position="12"/>
        <end position="34"/>
    </location>
</feature>
<name>A0A2H0V6M5_9BACT</name>
<dbReference type="GO" id="GO:0016020">
    <property type="term" value="C:membrane"/>
    <property type="evidence" value="ECO:0007669"/>
    <property type="project" value="UniProtKB-SubCell"/>
</dbReference>
<dbReference type="AlphaFoldDB" id="A0A2H0V6M5"/>
<sequence length="457" mass="53348">MNNKKLQLKKYLLLGGDIVILYLSLYLALSLRYGQLPSPELWHVHLWPFTAIFIVWIIIFYISNLYDLTLATNNAKFYALTAQALVVNFLLGAAFFYLNPQIGIAPKTNLLLTIAATAFLFMCWRQMYNILLKSYLPKNNIAIIGANEQALELIRHFHEYPHLGFTIACIIDDQNFHEKGFYNIPIYNNINDLRTIFKDCKISLVILAEDLQKSQDIRTQLFSTLDLGINFMSIYHFYEKVMGKIPVKSLNQMWFLENLNEGGKLWYDKLKRSYDLLLAFFILIITIIFWPIIGLIIKMESNGKIFYIQNRLGKNNKIIKLYKFRTMREEGNTRRPTVSNDARVTRFGKFLRKTRLDELPQILNIIKGDMTFIGPRPERPELAEHLQLEIPFYNERTLVLPGVTGWDQVCGEYHSPSVEDTVKKLQYDLFYIKNRSVFLDLIIILRTVRTVLMRGGV</sequence>
<evidence type="ECO:0000256" key="1">
    <source>
        <dbReference type="ARBA" id="ARBA00004141"/>
    </source>
</evidence>
<evidence type="ECO:0000256" key="5">
    <source>
        <dbReference type="ARBA" id="ARBA00022989"/>
    </source>
</evidence>
<keyword evidence="3 9" id="KW-0808">Transferase</keyword>
<protein>
    <submittedName>
        <fullName evidence="9">Sugar transferase</fullName>
    </submittedName>
</protein>
<keyword evidence="4 7" id="KW-0812">Transmembrane</keyword>
<evidence type="ECO:0000256" key="6">
    <source>
        <dbReference type="ARBA" id="ARBA00023136"/>
    </source>
</evidence>
<evidence type="ECO:0000256" key="2">
    <source>
        <dbReference type="ARBA" id="ARBA00006464"/>
    </source>
</evidence>
<evidence type="ECO:0000256" key="3">
    <source>
        <dbReference type="ARBA" id="ARBA00022679"/>
    </source>
</evidence>
<dbReference type="Gene3D" id="3.40.50.720">
    <property type="entry name" value="NAD(P)-binding Rossmann-like Domain"/>
    <property type="match status" value="1"/>
</dbReference>
<comment type="caution">
    <text evidence="9">The sequence shown here is derived from an EMBL/GenBank/DDBJ whole genome shotgun (WGS) entry which is preliminary data.</text>
</comment>
<gene>
    <name evidence="9" type="ORF">COT95_02780</name>
</gene>
<feature type="transmembrane region" description="Helical" evidence="7">
    <location>
        <begin position="110"/>
        <end position="128"/>
    </location>
</feature>
<dbReference type="InterPro" id="IPR017475">
    <property type="entry name" value="EPS_sugar_tfrase"/>
</dbReference>
<evidence type="ECO:0000313" key="10">
    <source>
        <dbReference type="Proteomes" id="UP000228614"/>
    </source>
</evidence>
<comment type="similarity">
    <text evidence="2">Belongs to the bacterial sugar transferase family.</text>
</comment>
<dbReference type="EMBL" id="PFAN01000137">
    <property type="protein sequence ID" value="PIR94701.1"/>
    <property type="molecule type" value="Genomic_DNA"/>
</dbReference>
<feature type="domain" description="Bacterial sugar transferase" evidence="8">
    <location>
        <begin position="271"/>
        <end position="452"/>
    </location>
</feature>
<dbReference type="NCBIfam" id="TIGR03025">
    <property type="entry name" value="EPS_sugtrans"/>
    <property type="match status" value="1"/>
</dbReference>
<organism evidence="9 10">
    <name type="scientific">Candidatus Falkowbacteria bacterium CG10_big_fil_rev_8_21_14_0_10_37_6</name>
    <dbReference type="NCBI Taxonomy" id="1974563"/>
    <lineage>
        <taxon>Bacteria</taxon>
        <taxon>Candidatus Falkowiibacteriota</taxon>
    </lineage>
</organism>
<evidence type="ECO:0000256" key="7">
    <source>
        <dbReference type="SAM" id="Phobius"/>
    </source>
</evidence>
<dbReference type="PANTHER" id="PTHR30576">
    <property type="entry name" value="COLANIC BIOSYNTHESIS UDP-GLUCOSE LIPID CARRIER TRANSFERASE"/>
    <property type="match status" value="1"/>
</dbReference>
<dbReference type="GO" id="GO:0016780">
    <property type="term" value="F:phosphotransferase activity, for other substituted phosphate groups"/>
    <property type="evidence" value="ECO:0007669"/>
    <property type="project" value="TreeGrafter"/>
</dbReference>
<feature type="transmembrane region" description="Helical" evidence="7">
    <location>
        <begin position="46"/>
        <end position="65"/>
    </location>
</feature>
<proteinExistence type="inferred from homology"/>
<keyword evidence="5 7" id="KW-1133">Transmembrane helix</keyword>
<reference evidence="10" key="1">
    <citation type="submission" date="2017-09" db="EMBL/GenBank/DDBJ databases">
        <title>Depth-based differentiation of microbial function through sediment-hosted aquifers and enrichment of novel symbionts in the deep terrestrial subsurface.</title>
        <authorList>
            <person name="Probst A.J."/>
            <person name="Ladd B."/>
            <person name="Jarett J.K."/>
            <person name="Geller-Mcgrath D.E."/>
            <person name="Sieber C.M.K."/>
            <person name="Emerson J.B."/>
            <person name="Anantharaman K."/>
            <person name="Thomas B.C."/>
            <person name="Malmstrom R."/>
            <person name="Stieglmeier M."/>
            <person name="Klingl A."/>
            <person name="Woyke T."/>
            <person name="Ryan C.M."/>
            <person name="Banfield J.F."/>
        </authorList>
    </citation>
    <scope>NUCLEOTIDE SEQUENCE [LARGE SCALE GENOMIC DNA]</scope>
</reference>
<dbReference type="InterPro" id="IPR003362">
    <property type="entry name" value="Bact_transf"/>
</dbReference>
<dbReference type="Pfam" id="PF02397">
    <property type="entry name" value="Bac_transf"/>
    <property type="match status" value="1"/>
</dbReference>
<feature type="transmembrane region" description="Helical" evidence="7">
    <location>
        <begin position="276"/>
        <end position="297"/>
    </location>
</feature>
<dbReference type="Pfam" id="PF13727">
    <property type="entry name" value="CoA_binding_3"/>
    <property type="match status" value="1"/>
</dbReference>
<dbReference type="Proteomes" id="UP000228614">
    <property type="component" value="Unassembled WGS sequence"/>
</dbReference>
<feature type="transmembrane region" description="Helical" evidence="7">
    <location>
        <begin position="77"/>
        <end position="98"/>
    </location>
</feature>
<evidence type="ECO:0000256" key="4">
    <source>
        <dbReference type="ARBA" id="ARBA00022692"/>
    </source>
</evidence>
<keyword evidence="6 7" id="KW-0472">Membrane</keyword>
<comment type="subcellular location">
    <subcellularLocation>
        <location evidence="1">Membrane</location>
        <topology evidence="1">Multi-pass membrane protein</topology>
    </subcellularLocation>
</comment>
<dbReference type="PANTHER" id="PTHR30576:SF0">
    <property type="entry name" value="UNDECAPRENYL-PHOSPHATE N-ACETYLGALACTOSAMINYL 1-PHOSPHATE TRANSFERASE-RELATED"/>
    <property type="match status" value="1"/>
</dbReference>